<evidence type="ECO:0000313" key="3">
    <source>
        <dbReference type="Proteomes" id="UP001175261"/>
    </source>
</evidence>
<reference evidence="2" key="1">
    <citation type="submission" date="2022-10" db="EMBL/GenBank/DDBJ databases">
        <title>Determination and structural analysis of whole genome sequence of Sarocladium strictum F4-1.</title>
        <authorList>
            <person name="Hu L."/>
            <person name="Jiang Y."/>
        </authorList>
    </citation>
    <scope>NUCLEOTIDE SEQUENCE</scope>
    <source>
        <strain evidence="2">F4-1</strain>
    </source>
</reference>
<sequence>MSTSSGQPIATSNTEFVEELCRCGHVIDERVKNAFLERRGIARIDDNTKWDVIHVGACARWVVPEALMQQLKAPGCMFVPIMQIKSSRLVHVVWKIEKDELGDVRRTVVCDDAPCAWLQHLPDDTEEERNQPGYGLLVKTSTPQDEDG</sequence>
<organism evidence="2 3">
    <name type="scientific">Sarocladium strictum</name>
    <name type="common">Black bundle disease fungus</name>
    <name type="synonym">Acremonium strictum</name>
    <dbReference type="NCBI Taxonomy" id="5046"/>
    <lineage>
        <taxon>Eukaryota</taxon>
        <taxon>Fungi</taxon>
        <taxon>Dikarya</taxon>
        <taxon>Ascomycota</taxon>
        <taxon>Pezizomycotina</taxon>
        <taxon>Sordariomycetes</taxon>
        <taxon>Hypocreomycetidae</taxon>
        <taxon>Hypocreales</taxon>
        <taxon>Sarocladiaceae</taxon>
        <taxon>Sarocladium</taxon>
    </lineage>
</organism>
<dbReference type="InterPro" id="IPR029063">
    <property type="entry name" value="SAM-dependent_MTases_sf"/>
</dbReference>
<accession>A0AA39GD26</accession>
<feature type="compositionally biased region" description="Polar residues" evidence="1">
    <location>
        <begin position="139"/>
        <end position="148"/>
    </location>
</feature>
<name>A0AA39GD26_SARSR</name>
<keyword evidence="3" id="KW-1185">Reference proteome</keyword>
<feature type="region of interest" description="Disordered" evidence="1">
    <location>
        <begin position="125"/>
        <end position="148"/>
    </location>
</feature>
<dbReference type="Pfam" id="PF01135">
    <property type="entry name" value="PCMT"/>
    <property type="match status" value="1"/>
</dbReference>
<dbReference type="AlphaFoldDB" id="A0AA39GD26"/>
<proteinExistence type="predicted"/>
<dbReference type="Proteomes" id="UP001175261">
    <property type="component" value="Unassembled WGS sequence"/>
</dbReference>
<evidence type="ECO:0000256" key="1">
    <source>
        <dbReference type="SAM" id="MobiDB-lite"/>
    </source>
</evidence>
<dbReference type="EMBL" id="JAPDFR010000007">
    <property type="protein sequence ID" value="KAK0384806.1"/>
    <property type="molecule type" value="Genomic_DNA"/>
</dbReference>
<evidence type="ECO:0000313" key="2">
    <source>
        <dbReference type="EMBL" id="KAK0384806.1"/>
    </source>
</evidence>
<gene>
    <name evidence="2" type="ORF">NLU13_7284</name>
</gene>
<protein>
    <submittedName>
        <fullName evidence="2">Uncharacterized protein</fullName>
    </submittedName>
</protein>
<dbReference type="Gene3D" id="3.40.50.150">
    <property type="entry name" value="Vaccinia Virus protein VP39"/>
    <property type="match status" value="1"/>
</dbReference>
<comment type="caution">
    <text evidence="2">The sequence shown here is derived from an EMBL/GenBank/DDBJ whole genome shotgun (WGS) entry which is preliminary data.</text>
</comment>